<keyword evidence="11 12" id="KW-0961">Cell wall biogenesis/degradation</keyword>
<keyword evidence="10 12" id="KW-0131">Cell cycle</keyword>
<organism evidence="14 15">
    <name type="scientific">Psychromonas aquatilis</name>
    <dbReference type="NCBI Taxonomy" id="2005072"/>
    <lineage>
        <taxon>Bacteria</taxon>
        <taxon>Pseudomonadati</taxon>
        <taxon>Pseudomonadota</taxon>
        <taxon>Gammaproteobacteria</taxon>
        <taxon>Alteromonadales</taxon>
        <taxon>Psychromonadaceae</taxon>
        <taxon>Psychromonas</taxon>
    </lineage>
</organism>
<comment type="function">
    <text evidence="12">Catalyzes the initial step of the lipid cycle reactions in the biosynthesis of the cell wall peptidoglycan: transfers peptidoglycan precursor phospho-MurNAc-pentapeptide from UDP-MurNAc-pentapeptide onto the lipid carrier undecaprenyl phosphate, yielding undecaprenyl-pyrophosphoryl-MurNAc-pentapeptide, known as lipid I.</text>
</comment>
<dbReference type="PROSITE" id="PS01348">
    <property type="entry name" value="MRAY_2"/>
    <property type="match status" value="1"/>
</dbReference>
<keyword evidence="12" id="KW-0479">Metal-binding</keyword>
<keyword evidence="7 12" id="KW-0573">Peptidoglycan synthesis</keyword>
<keyword evidence="4 12" id="KW-0808">Transferase</keyword>
<evidence type="ECO:0000256" key="11">
    <source>
        <dbReference type="ARBA" id="ARBA00023316"/>
    </source>
</evidence>
<feature type="transmembrane region" description="Helical" evidence="12">
    <location>
        <begin position="20"/>
        <end position="40"/>
    </location>
</feature>
<keyword evidence="9 12" id="KW-0472">Membrane</keyword>
<comment type="subcellular location">
    <subcellularLocation>
        <location evidence="12">Cell membrane</location>
        <topology evidence="12">Multi-pass membrane protein</topology>
    </subcellularLocation>
    <subcellularLocation>
        <location evidence="1">Membrane</location>
        <topology evidence="1">Multi-pass membrane protein</topology>
    </subcellularLocation>
</comment>
<feature type="transmembrane region" description="Helical" evidence="12">
    <location>
        <begin position="338"/>
        <end position="357"/>
    </location>
</feature>
<dbReference type="PROSITE" id="PS01347">
    <property type="entry name" value="MRAY_1"/>
    <property type="match status" value="1"/>
</dbReference>
<evidence type="ECO:0000256" key="9">
    <source>
        <dbReference type="ARBA" id="ARBA00023136"/>
    </source>
</evidence>
<evidence type="ECO:0000313" key="15">
    <source>
        <dbReference type="Proteomes" id="UP001369082"/>
    </source>
</evidence>
<feature type="transmembrane region" description="Helical" evidence="12">
    <location>
        <begin position="134"/>
        <end position="152"/>
    </location>
</feature>
<feature type="transmembrane region" description="Helical" evidence="12">
    <location>
        <begin position="96"/>
        <end position="114"/>
    </location>
</feature>
<keyword evidence="15" id="KW-1185">Reference proteome</keyword>
<evidence type="ECO:0000313" key="14">
    <source>
        <dbReference type="EMBL" id="MEL0629409.1"/>
    </source>
</evidence>
<proteinExistence type="inferred from homology"/>
<dbReference type="RefSeq" id="WP_341597417.1">
    <property type="nucleotide sequence ID" value="NZ_JBAKAZ010000021.1"/>
</dbReference>
<dbReference type="PANTHER" id="PTHR22926">
    <property type="entry name" value="PHOSPHO-N-ACETYLMURAMOYL-PENTAPEPTIDE-TRANSFERASE"/>
    <property type="match status" value="1"/>
</dbReference>
<dbReference type="EMBL" id="JBAKAZ010000021">
    <property type="protein sequence ID" value="MEL0629409.1"/>
    <property type="molecule type" value="Genomic_DNA"/>
</dbReference>
<dbReference type="InterPro" id="IPR003524">
    <property type="entry name" value="PNAcMuramoyl-5peptid_Trfase"/>
</dbReference>
<dbReference type="CDD" id="cd06852">
    <property type="entry name" value="GT_MraY"/>
    <property type="match status" value="1"/>
</dbReference>
<dbReference type="NCBIfam" id="TIGR00445">
    <property type="entry name" value="mraY"/>
    <property type="match status" value="1"/>
</dbReference>
<comment type="cofactor">
    <cofactor evidence="12">
        <name>Mg(2+)</name>
        <dbReference type="ChEBI" id="CHEBI:18420"/>
    </cofactor>
</comment>
<evidence type="ECO:0000256" key="12">
    <source>
        <dbReference type="HAMAP-Rule" id="MF_00038"/>
    </source>
</evidence>
<dbReference type="Pfam" id="PF10555">
    <property type="entry name" value="MraY_sig1"/>
    <property type="match status" value="1"/>
</dbReference>
<dbReference type="PANTHER" id="PTHR22926:SF5">
    <property type="entry name" value="PHOSPHO-N-ACETYLMURAMOYL-PENTAPEPTIDE-TRANSFERASE HOMOLOG"/>
    <property type="match status" value="1"/>
</dbReference>
<dbReference type="EC" id="2.7.8.13" evidence="12 13"/>
<accession>A0ABU9GQ31</accession>
<evidence type="ECO:0000256" key="2">
    <source>
        <dbReference type="ARBA" id="ARBA00005583"/>
    </source>
</evidence>
<dbReference type="HAMAP" id="MF_00038">
    <property type="entry name" value="MraY"/>
    <property type="match status" value="1"/>
</dbReference>
<dbReference type="InterPro" id="IPR000715">
    <property type="entry name" value="Glycosyl_transferase_4"/>
</dbReference>
<keyword evidence="5 12" id="KW-0812">Transmembrane</keyword>
<evidence type="ECO:0000256" key="6">
    <source>
        <dbReference type="ARBA" id="ARBA00022960"/>
    </source>
</evidence>
<evidence type="ECO:0000256" key="10">
    <source>
        <dbReference type="ARBA" id="ARBA00023306"/>
    </source>
</evidence>
<dbReference type="Proteomes" id="UP001369082">
    <property type="component" value="Unassembled WGS sequence"/>
</dbReference>
<feature type="transmembrane region" description="Helical" evidence="12">
    <location>
        <begin position="73"/>
        <end position="90"/>
    </location>
</feature>
<evidence type="ECO:0000256" key="7">
    <source>
        <dbReference type="ARBA" id="ARBA00022984"/>
    </source>
</evidence>
<evidence type="ECO:0000256" key="13">
    <source>
        <dbReference type="NCBIfam" id="TIGR00445"/>
    </source>
</evidence>
<feature type="transmembrane region" description="Helical" evidence="12">
    <location>
        <begin position="239"/>
        <end position="256"/>
    </location>
</feature>
<evidence type="ECO:0000256" key="4">
    <source>
        <dbReference type="ARBA" id="ARBA00022679"/>
    </source>
</evidence>
<gene>
    <name evidence="12 14" type="primary">mraY</name>
    <name evidence="14" type="ORF">V6256_07290</name>
</gene>
<evidence type="ECO:0000256" key="1">
    <source>
        <dbReference type="ARBA" id="ARBA00004141"/>
    </source>
</evidence>
<evidence type="ECO:0000256" key="5">
    <source>
        <dbReference type="ARBA" id="ARBA00022692"/>
    </source>
</evidence>
<sequence>MIVWLAELLSSHFTFFNVLTYLSVRMVFAVLTALAFSLWAGPKLIRYLQSQQIGQVVRDDGPESHFSKAGTPTMGGILILAAIVLSTVLWARLDNLYVWVVLFTTVSFGAIGFMDDYLKVVRKHPDGLIARWKYFWQSVTALTIGVVLYLTASGDAQLTLVVPFFKEYMPYLGLLFIPLVYFTLVGSSNAVNLTDGLDGLAIMPTVMVASAFALIAYLTSHVNYSHYLFIPYIPQASELVIICGTIAGAGLGFLWFNTYPAQVFMGDVGSLALGAILGVIAVLVRQEFLLVIMGGIFVLETVSVILQVGSYKMRKQRIFRMAPIHHHYEKKGWPEPRVIVRFWIITIVLVLIGLVTLKVR</sequence>
<keyword evidence="6 12" id="KW-0133">Cell shape</keyword>
<dbReference type="GO" id="GO:0016740">
    <property type="term" value="F:transferase activity"/>
    <property type="evidence" value="ECO:0007669"/>
    <property type="project" value="UniProtKB-KW"/>
</dbReference>
<protein>
    <recommendedName>
        <fullName evidence="12 13">Phospho-N-acetylmuramoyl-pentapeptide-transferase</fullName>
        <ecNumber evidence="12 13">2.7.8.13</ecNumber>
    </recommendedName>
    <alternativeName>
        <fullName evidence="12">UDP-MurNAc-pentapeptide phosphotransferase</fullName>
    </alternativeName>
</protein>
<comment type="pathway">
    <text evidence="12">Cell wall biogenesis; peptidoglycan biosynthesis.</text>
</comment>
<dbReference type="InterPro" id="IPR018480">
    <property type="entry name" value="PNAcMuramoyl-5peptid_Trfase_CS"/>
</dbReference>
<feature type="transmembrane region" description="Helical" evidence="12">
    <location>
        <begin position="168"/>
        <end position="187"/>
    </location>
</feature>
<evidence type="ECO:0000256" key="3">
    <source>
        <dbReference type="ARBA" id="ARBA00022618"/>
    </source>
</evidence>
<comment type="similarity">
    <text evidence="2 12">Belongs to the glycosyltransferase 4 family. MraY subfamily.</text>
</comment>
<keyword evidence="12" id="KW-1003">Cell membrane</keyword>
<feature type="transmembrane region" description="Helical" evidence="12">
    <location>
        <begin position="290"/>
        <end position="311"/>
    </location>
</feature>
<keyword evidence="3 12" id="KW-0132">Cell division</keyword>
<feature type="transmembrane region" description="Helical" evidence="12">
    <location>
        <begin position="199"/>
        <end position="219"/>
    </location>
</feature>
<reference evidence="14 15" key="1">
    <citation type="submission" date="2024-02" db="EMBL/GenBank/DDBJ databases">
        <title>Bacteria isolated from the canopy kelp, Nereocystis luetkeana.</title>
        <authorList>
            <person name="Pfister C.A."/>
            <person name="Younker I.T."/>
            <person name="Light S.H."/>
        </authorList>
    </citation>
    <scope>NUCLEOTIDE SEQUENCE [LARGE SCALE GENOMIC DNA]</scope>
    <source>
        <strain evidence="14 15">TI.1.05</strain>
    </source>
</reference>
<keyword evidence="12" id="KW-0460">Magnesium</keyword>
<dbReference type="Pfam" id="PF00953">
    <property type="entry name" value="Glycos_transf_4"/>
    <property type="match status" value="1"/>
</dbReference>
<evidence type="ECO:0000256" key="8">
    <source>
        <dbReference type="ARBA" id="ARBA00022989"/>
    </source>
</evidence>
<comment type="catalytic activity">
    <reaction evidence="12">
        <text>UDP-N-acetyl-alpha-D-muramoyl-L-alanyl-gamma-D-glutamyl-meso-2,6-diaminopimeloyl-D-alanyl-D-alanine + di-trans,octa-cis-undecaprenyl phosphate = di-trans,octa-cis-undecaprenyl diphospho-N-acetyl-alpha-D-muramoyl-L-alanyl-D-glutamyl-meso-2,6-diaminopimeloyl-D-alanyl-D-alanine + UMP</text>
        <dbReference type="Rhea" id="RHEA:28386"/>
        <dbReference type="ChEBI" id="CHEBI:57865"/>
        <dbReference type="ChEBI" id="CHEBI:60392"/>
        <dbReference type="ChEBI" id="CHEBI:61386"/>
        <dbReference type="ChEBI" id="CHEBI:61387"/>
        <dbReference type="EC" id="2.7.8.13"/>
    </reaction>
</comment>
<feature type="transmembrane region" description="Helical" evidence="12">
    <location>
        <begin position="263"/>
        <end position="284"/>
    </location>
</feature>
<comment type="caution">
    <text evidence="14">The sequence shown here is derived from an EMBL/GenBank/DDBJ whole genome shotgun (WGS) entry which is preliminary data.</text>
</comment>
<keyword evidence="8 12" id="KW-1133">Transmembrane helix</keyword>
<name>A0ABU9GQ31_9GAMM</name>